<organism evidence="8 9">
    <name type="scientific">Methylobrevis pamukkalensis</name>
    <dbReference type="NCBI Taxonomy" id="1439726"/>
    <lineage>
        <taxon>Bacteria</taxon>
        <taxon>Pseudomonadati</taxon>
        <taxon>Pseudomonadota</taxon>
        <taxon>Alphaproteobacteria</taxon>
        <taxon>Hyphomicrobiales</taxon>
        <taxon>Pleomorphomonadaceae</taxon>
        <taxon>Methylobrevis</taxon>
    </lineage>
</organism>
<comment type="subcellular location">
    <subcellularLocation>
        <location evidence="1 6">Cell membrane</location>
        <topology evidence="1 6">Multi-pass membrane protein</topology>
    </subcellularLocation>
</comment>
<dbReference type="Proteomes" id="UP000094622">
    <property type="component" value="Unassembled WGS sequence"/>
</dbReference>
<comment type="similarity">
    <text evidence="6">Belongs to the TVP38/TMEM64 family.</text>
</comment>
<protein>
    <recommendedName>
        <fullName evidence="6">TVP38/TMEM64 family membrane protein</fullName>
    </recommendedName>
</protein>
<reference evidence="8 9" key="1">
    <citation type="submission" date="2016-07" db="EMBL/GenBank/DDBJ databases">
        <title>Draft Genome Sequence of Methylobrevis pamukkalensis PK2.</title>
        <authorList>
            <person name="Vasilenko O.V."/>
            <person name="Doronina N.V."/>
            <person name="Shmareva M.N."/>
            <person name="Tarlachkov S.V."/>
            <person name="Mustakhimov I."/>
            <person name="Trotsenko Y.A."/>
        </authorList>
    </citation>
    <scope>NUCLEOTIDE SEQUENCE [LARGE SCALE GENOMIC DNA]</scope>
    <source>
        <strain evidence="8 9">PK2</strain>
    </source>
</reference>
<feature type="transmembrane region" description="Helical" evidence="6">
    <location>
        <begin position="139"/>
        <end position="157"/>
    </location>
</feature>
<proteinExistence type="inferred from homology"/>
<evidence type="ECO:0000259" key="7">
    <source>
        <dbReference type="Pfam" id="PF09335"/>
    </source>
</evidence>
<dbReference type="InterPro" id="IPR015414">
    <property type="entry name" value="TMEM64"/>
</dbReference>
<gene>
    <name evidence="8" type="ORF">A6302_03516</name>
</gene>
<keyword evidence="3 6" id="KW-0812">Transmembrane</keyword>
<dbReference type="GO" id="GO:0005886">
    <property type="term" value="C:plasma membrane"/>
    <property type="evidence" value="ECO:0007669"/>
    <property type="project" value="UniProtKB-SubCell"/>
</dbReference>
<feature type="domain" description="VTT" evidence="7">
    <location>
        <begin position="78"/>
        <end position="191"/>
    </location>
</feature>
<keyword evidence="2 6" id="KW-1003">Cell membrane</keyword>
<dbReference type="OrthoDB" id="9779114at2"/>
<evidence type="ECO:0000313" key="9">
    <source>
        <dbReference type="Proteomes" id="UP000094622"/>
    </source>
</evidence>
<dbReference type="PANTHER" id="PTHR12677:SF59">
    <property type="entry name" value="GOLGI APPARATUS MEMBRANE PROTEIN TVP38-RELATED"/>
    <property type="match status" value="1"/>
</dbReference>
<evidence type="ECO:0000256" key="6">
    <source>
        <dbReference type="RuleBase" id="RU366058"/>
    </source>
</evidence>
<comment type="caution">
    <text evidence="8">The sequence shown here is derived from an EMBL/GenBank/DDBJ whole genome shotgun (WGS) entry which is preliminary data.</text>
</comment>
<accession>A0A1E3H0S4</accession>
<keyword evidence="9" id="KW-1185">Reference proteome</keyword>
<dbReference type="AlphaFoldDB" id="A0A1E3H0S4"/>
<feature type="transmembrane region" description="Helical" evidence="6">
    <location>
        <begin position="227"/>
        <end position="247"/>
    </location>
</feature>
<feature type="transmembrane region" description="Helical" evidence="6">
    <location>
        <begin position="55"/>
        <end position="80"/>
    </location>
</feature>
<evidence type="ECO:0000256" key="4">
    <source>
        <dbReference type="ARBA" id="ARBA00022989"/>
    </source>
</evidence>
<sequence>MSASQRLRSLARLWPILVIVGALVLFLALGGHRQLSLEALVENRRHLGEIVTAHFWLALAGYALVYLVATSVSIPGLAVLTIAGGLLFGWIVAGFVVIVAATAGASVLFLVARTSLGATLREKAGPRLARFTEGFRKDAWSYLLFLRLVPIFPFWVVNLAPALAGVPFGVFLATTALGIAPGTFAFTLIGSGLDSVVEAQIAAQPGCLDDPACVPTIDPGALLTPQLVAAFVALGVIALLPVVIRAVKNRRHRSSPP</sequence>
<feature type="transmembrane region" description="Helical" evidence="6">
    <location>
        <begin position="169"/>
        <end position="189"/>
    </location>
</feature>
<dbReference type="PATRIC" id="fig|1439726.3.peg.3705"/>
<dbReference type="Pfam" id="PF09335">
    <property type="entry name" value="VTT_dom"/>
    <property type="match status" value="1"/>
</dbReference>
<feature type="transmembrane region" description="Helical" evidence="6">
    <location>
        <begin position="12"/>
        <end position="35"/>
    </location>
</feature>
<evidence type="ECO:0000256" key="1">
    <source>
        <dbReference type="ARBA" id="ARBA00004651"/>
    </source>
</evidence>
<evidence type="ECO:0000256" key="2">
    <source>
        <dbReference type="ARBA" id="ARBA00022475"/>
    </source>
</evidence>
<name>A0A1E3H0S4_9HYPH</name>
<dbReference type="RefSeq" id="WP_069307843.1">
    <property type="nucleotide sequence ID" value="NZ_MCRJ01000105.1"/>
</dbReference>
<dbReference type="PANTHER" id="PTHR12677">
    <property type="entry name" value="GOLGI APPARATUS MEMBRANE PROTEIN TVP38-RELATED"/>
    <property type="match status" value="1"/>
</dbReference>
<dbReference type="EMBL" id="MCRJ01000105">
    <property type="protein sequence ID" value="ODN69171.1"/>
    <property type="molecule type" value="Genomic_DNA"/>
</dbReference>
<dbReference type="InterPro" id="IPR032816">
    <property type="entry name" value="VTT_dom"/>
</dbReference>
<keyword evidence="5 6" id="KW-0472">Membrane</keyword>
<evidence type="ECO:0000256" key="3">
    <source>
        <dbReference type="ARBA" id="ARBA00022692"/>
    </source>
</evidence>
<feature type="transmembrane region" description="Helical" evidence="6">
    <location>
        <begin position="87"/>
        <end position="112"/>
    </location>
</feature>
<keyword evidence="4 6" id="KW-1133">Transmembrane helix</keyword>
<evidence type="ECO:0000313" key="8">
    <source>
        <dbReference type="EMBL" id="ODN69171.1"/>
    </source>
</evidence>
<evidence type="ECO:0000256" key="5">
    <source>
        <dbReference type="ARBA" id="ARBA00023136"/>
    </source>
</evidence>